<keyword evidence="2" id="KW-1185">Reference proteome</keyword>
<evidence type="ECO:0000313" key="1">
    <source>
        <dbReference type="EMBL" id="KAH3817794.1"/>
    </source>
</evidence>
<protein>
    <submittedName>
        <fullName evidence="1">Uncharacterized protein</fullName>
    </submittedName>
</protein>
<sequence>MLLKAGLGFKKIQFTSEDNLMEKVCSDDKDENNECVGFPQLKHSGGFELLRCQANSRELTVIDCPWTVKGLKKFIGSQTKIYIRPIQQNLSTEPIRAETVEADIREACRNCGLMIPVQCLRSHCLEGCQDMQTQHEVAANSRSETYLYTSQGNSDEELPESASEIIHQQGFSMEFHDLPEISSITSMVTLDNVHLGSEDQHTGDYLSTIVNKSAKLSQDTPVRRFWTPCSMLKMH</sequence>
<gene>
    <name evidence="1" type="ORF">DPMN_119349</name>
</gene>
<evidence type="ECO:0000313" key="2">
    <source>
        <dbReference type="Proteomes" id="UP000828390"/>
    </source>
</evidence>
<reference evidence="1" key="1">
    <citation type="journal article" date="2019" name="bioRxiv">
        <title>The Genome of the Zebra Mussel, Dreissena polymorpha: A Resource for Invasive Species Research.</title>
        <authorList>
            <person name="McCartney M.A."/>
            <person name="Auch B."/>
            <person name="Kono T."/>
            <person name="Mallez S."/>
            <person name="Zhang Y."/>
            <person name="Obille A."/>
            <person name="Becker A."/>
            <person name="Abrahante J.E."/>
            <person name="Garbe J."/>
            <person name="Badalamenti J.P."/>
            <person name="Herman A."/>
            <person name="Mangelson H."/>
            <person name="Liachko I."/>
            <person name="Sullivan S."/>
            <person name="Sone E.D."/>
            <person name="Koren S."/>
            <person name="Silverstein K.A.T."/>
            <person name="Beckman K.B."/>
            <person name="Gohl D.M."/>
        </authorList>
    </citation>
    <scope>NUCLEOTIDE SEQUENCE</scope>
    <source>
        <strain evidence="1">Duluth1</strain>
        <tissue evidence="1">Whole animal</tissue>
    </source>
</reference>
<dbReference type="Proteomes" id="UP000828390">
    <property type="component" value="Unassembled WGS sequence"/>
</dbReference>
<dbReference type="AlphaFoldDB" id="A0A9D4GIH6"/>
<dbReference type="EMBL" id="JAIWYP010000005">
    <property type="protein sequence ID" value="KAH3817794.1"/>
    <property type="molecule type" value="Genomic_DNA"/>
</dbReference>
<name>A0A9D4GIH6_DREPO</name>
<reference evidence="1" key="2">
    <citation type="submission" date="2020-11" db="EMBL/GenBank/DDBJ databases">
        <authorList>
            <person name="McCartney M.A."/>
            <person name="Auch B."/>
            <person name="Kono T."/>
            <person name="Mallez S."/>
            <person name="Becker A."/>
            <person name="Gohl D.M."/>
            <person name="Silverstein K.A.T."/>
            <person name="Koren S."/>
            <person name="Bechman K.B."/>
            <person name="Herman A."/>
            <person name="Abrahante J.E."/>
            <person name="Garbe J."/>
        </authorList>
    </citation>
    <scope>NUCLEOTIDE SEQUENCE</scope>
    <source>
        <strain evidence="1">Duluth1</strain>
        <tissue evidence="1">Whole animal</tissue>
    </source>
</reference>
<accession>A0A9D4GIH6</accession>
<proteinExistence type="predicted"/>
<organism evidence="1 2">
    <name type="scientific">Dreissena polymorpha</name>
    <name type="common">Zebra mussel</name>
    <name type="synonym">Mytilus polymorpha</name>
    <dbReference type="NCBI Taxonomy" id="45954"/>
    <lineage>
        <taxon>Eukaryota</taxon>
        <taxon>Metazoa</taxon>
        <taxon>Spiralia</taxon>
        <taxon>Lophotrochozoa</taxon>
        <taxon>Mollusca</taxon>
        <taxon>Bivalvia</taxon>
        <taxon>Autobranchia</taxon>
        <taxon>Heteroconchia</taxon>
        <taxon>Euheterodonta</taxon>
        <taxon>Imparidentia</taxon>
        <taxon>Neoheterodontei</taxon>
        <taxon>Myida</taxon>
        <taxon>Dreissenoidea</taxon>
        <taxon>Dreissenidae</taxon>
        <taxon>Dreissena</taxon>
    </lineage>
</organism>
<comment type="caution">
    <text evidence="1">The sequence shown here is derived from an EMBL/GenBank/DDBJ whole genome shotgun (WGS) entry which is preliminary data.</text>
</comment>